<evidence type="ECO:0000256" key="2">
    <source>
        <dbReference type="ARBA" id="ARBA00022840"/>
    </source>
</evidence>
<dbReference type="CDD" id="cd14014">
    <property type="entry name" value="STKc_PknB_like"/>
    <property type="match status" value="1"/>
</dbReference>
<dbReference type="InterPro" id="IPR017441">
    <property type="entry name" value="Protein_kinase_ATP_BS"/>
</dbReference>
<evidence type="ECO:0000259" key="5">
    <source>
        <dbReference type="PROSITE" id="PS50011"/>
    </source>
</evidence>
<feature type="transmembrane region" description="Helical" evidence="4">
    <location>
        <begin position="180"/>
        <end position="202"/>
    </location>
</feature>
<proteinExistence type="predicted"/>
<name>A0AAF3F0K0_9BILA</name>
<dbReference type="WBParaSite" id="MBELARI_LOCUS20006">
    <property type="protein sequence ID" value="MBELARI_LOCUS20006"/>
    <property type="gene ID" value="MBELARI_LOCUS20006"/>
</dbReference>
<feature type="binding site" evidence="3">
    <location>
        <position position="275"/>
    </location>
    <ligand>
        <name>ATP</name>
        <dbReference type="ChEBI" id="CHEBI:30616"/>
    </ligand>
</feature>
<dbReference type="GO" id="GO:0004674">
    <property type="term" value="F:protein serine/threonine kinase activity"/>
    <property type="evidence" value="ECO:0007669"/>
    <property type="project" value="TreeGrafter"/>
</dbReference>
<dbReference type="SUPFAM" id="SSF56112">
    <property type="entry name" value="Protein kinase-like (PK-like)"/>
    <property type="match status" value="1"/>
</dbReference>
<dbReference type="PROSITE" id="PS00107">
    <property type="entry name" value="PROTEIN_KINASE_ATP"/>
    <property type="match status" value="1"/>
</dbReference>
<dbReference type="GO" id="GO:0005524">
    <property type="term" value="F:ATP binding"/>
    <property type="evidence" value="ECO:0007669"/>
    <property type="project" value="UniProtKB-UniRule"/>
</dbReference>
<keyword evidence="1 3" id="KW-0547">Nucleotide-binding</keyword>
<keyword evidence="4" id="KW-0472">Membrane</keyword>
<keyword evidence="4" id="KW-1133">Transmembrane helix</keyword>
<organism evidence="6 7">
    <name type="scientific">Mesorhabditis belari</name>
    <dbReference type="NCBI Taxonomy" id="2138241"/>
    <lineage>
        <taxon>Eukaryota</taxon>
        <taxon>Metazoa</taxon>
        <taxon>Ecdysozoa</taxon>
        <taxon>Nematoda</taxon>
        <taxon>Chromadorea</taxon>
        <taxon>Rhabditida</taxon>
        <taxon>Rhabditina</taxon>
        <taxon>Rhabditomorpha</taxon>
        <taxon>Rhabditoidea</taxon>
        <taxon>Rhabditidae</taxon>
        <taxon>Mesorhabditinae</taxon>
        <taxon>Mesorhabditis</taxon>
    </lineage>
</organism>
<dbReference type="Proteomes" id="UP000887575">
    <property type="component" value="Unassembled WGS sequence"/>
</dbReference>
<feature type="domain" description="Protein kinase" evidence="5">
    <location>
        <begin position="248"/>
        <end position="520"/>
    </location>
</feature>
<evidence type="ECO:0000313" key="6">
    <source>
        <dbReference type="Proteomes" id="UP000887575"/>
    </source>
</evidence>
<dbReference type="InterPro" id="IPR000719">
    <property type="entry name" value="Prot_kinase_dom"/>
</dbReference>
<dbReference type="Gene3D" id="1.10.510.10">
    <property type="entry name" value="Transferase(Phosphotransferase) domain 1"/>
    <property type="match status" value="1"/>
</dbReference>
<keyword evidence="6" id="KW-1185">Reference proteome</keyword>
<dbReference type="InterPro" id="IPR008271">
    <property type="entry name" value="Ser/Thr_kinase_AS"/>
</dbReference>
<evidence type="ECO:0000256" key="3">
    <source>
        <dbReference type="PROSITE-ProRule" id="PRU10141"/>
    </source>
</evidence>
<accession>A0AAF3F0K0</accession>
<dbReference type="PANTHER" id="PTHR44329">
    <property type="entry name" value="SERINE/THREONINE-PROTEIN KINASE TNNI3K-RELATED"/>
    <property type="match status" value="1"/>
</dbReference>
<dbReference type="Pfam" id="PF00069">
    <property type="entry name" value="Pkinase"/>
    <property type="match status" value="1"/>
</dbReference>
<evidence type="ECO:0000256" key="4">
    <source>
        <dbReference type="SAM" id="Phobius"/>
    </source>
</evidence>
<dbReference type="PROSITE" id="PS00108">
    <property type="entry name" value="PROTEIN_KINASE_ST"/>
    <property type="match status" value="1"/>
</dbReference>
<protein>
    <recommendedName>
        <fullName evidence="5">Protein kinase domain-containing protein</fullName>
    </recommendedName>
</protein>
<keyword evidence="4" id="KW-0812">Transmembrane</keyword>
<dbReference type="AlphaFoldDB" id="A0AAF3F0K0"/>
<reference evidence="7" key="1">
    <citation type="submission" date="2024-02" db="UniProtKB">
        <authorList>
            <consortium name="WormBaseParasite"/>
        </authorList>
    </citation>
    <scope>IDENTIFICATION</scope>
</reference>
<dbReference type="SMART" id="SM00220">
    <property type="entry name" value="S_TKc"/>
    <property type="match status" value="1"/>
</dbReference>
<dbReference type="InterPro" id="IPR011009">
    <property type="entry name" value="Kinase-like_dom_sf"/>
</dbReference>
<evidence type="ECO:0000313" key="7">
    <source>
        <dbReference type="WBParaSite" id="MBELARI_LOCUS20006"/>
    </source>
</evidence>
<dbReference type="PROSITE" id="PS50011">
    <property type="entry name" value="PROTEIN_KINASE_DOM"/>
    <property type="match status" value="1"/>
</dbReference>
<sequence length="576" mass="66447">MRETQNLSKGNDLNCSKVSENFHAGHGFFITSSKMPFKWSQINNKRLRCEYEDEFVSFLAQATQSISGFTGGKAALNCTLSNREILFLDVQRGRLKLSCPLCDPNADQSIIDRVFKRFDDNDTLREAISFWQHSQKNISKFCECIDQIGDGKSCKFLSNSSISPEQLPVFAELKLSQSTIVTPLLFLLSSLAVLIFCIFFILQKAQRSETSHSSDREMKEMTPLQMEILMEAAVDFHEDIQIVKIEQTYEERSIGVGEFGKVCELIDHNPPAVKKCLRKKSQTDSQTSLMRFKQEFMILRALNHPNVVHLLHMETIEGSNDFGIVMEYCQRGNLGNIMCNPRIIYSMKTVIVWSEELFDAVDYMFREHKVIHRDIKPENIFVTMDFVLKIGDFGLAKFIEKTCVGSFAGTHRYMSPTRSKEGDDLQASHRNDVYALGLVLWEIVERRMVFWEYGSRGSFNPYNFLADIIQKKLKRLSTPNCQREIRELIKRCTNFDRSSRPMAVEVLEEIRRIEQSDSFISSLLLKPLEKNEQQKVLRPIGFDDCRRLSRFRLLECGCELDEAGGCLMKLVMCRRI</sequence>
<evidence type="ECO:0000256" key="1">
    <source>
        <dbReference type="ARBA" id="ARBA00022741"/>
    </source>
</evidence>
<keyword evidence="2 3" id="KW-0067">ATP-binding</keyword>
<dbReference type="InterPro" id="IPR051681">
    <property type="entry name" value="Ser/Thr_Kinases-Pseudokinases"/>
</dbReference>